<gene>
    <name evidence="2" type="ORF">DEO72_LG10g1910</name>
</gene>
<evidence type="ECO:0000256" key="1">
    <source>
        <dbReference type="SAM" id="MobiDB-lite"/>
    </source>
</evidence>
<sequence>MSSGDPPRPPPVDKGKGLHTLVVPPFRIPSSSFSTPHTGLHTPSTDIGASPSPHIVPSPASIGGPSSTVGQQLAPSPVAGSSSAATAIATTTATTTTAKPYSTKP</sequence>
<dbReference type="EMBL" id="CP039354">
    <property type="protein sequence ID" value="QCE10679.1"/>
    <property type="molecule type" value="Genomic_DNA"/>
</dbReference>
<dbReference type="AlphaFoldDB" id="A0A4D6NDQ8"/>
<name>A0A4D6NDQ8_VIGUN</name>
<accession>A0A4D6NDQ8</accession>
<protein>
    <submittedName>
        <fullName evidence="2">Uncharacterized protein</fullName>
    </submittedName>
</protein>
<evidence type="ECO:0000313" key="3">
    <source>
        <dbReference type="Proteomes" id="UP000501690"/>
    </source>
</evidence>
<reference evidence="2 3" key="1">
    <citation type="submission" date="2019-04" db="EMBL/GenBank/DDBJ databases">
        <title>An improved genome assembly and genetic linkage map for asparagus bean, Vigna unguiculata ssp. sesquipedialis.</title>
        <authorList>
            <person name="Xia Q."/>
            <person name="Zhang R."/>
            <person name="Dong Y."/>
        </authorList>
    </citation>
    <scope>NUCLEOTIDE SEQUENCE [LARGE SCALE GENOMIC DNA]</scope>
    <source>
        <tissue evidence="2">Leaf</tissue>
    </source>
</reference>
<feature type="region of interest" description="Disordered" evidence="1">
    <location>
        <begin position="24"/>
        <end position="85"/>
    </location>
</feature>
<evidence type="ECO:0000313" key="2">
    <source>
        <dbReference type="EMBL" id="QCE10679.1"/>
    </source>
</evidence>
<feature type="compositionally biased region" description="Low complexity" evidence="1">
    <location>
        <begin position="74"/>
        <end position="85"/>
    </location>
</feature>
<organism evidence="2 3">
    <name type="scientific">Vigna unguiculata</name>
    <name type="common">Cowpea</name>
    <dbReference type="NCBI Taxonomy" id="3917"/>
    <lineage>
        <taxon>Eukaryota</taxon>
        <taxon>Viridiplantae</taxon>
        <taxon>Streptophyta</taxon>
        <taxon>Embryophyta</taxon>
        <taxon>Tracheophyta</taxon>
        <taxon>Spermatophyta</taxon>
        <taxon>Magnoliopsida</taxon>
        <taxon>eudicotyledons</taxon>
        <taxon>Gunneridae</taxon>
        <taxon>Pentapetalae</taxon>
        <taxon>rosids</taxon>
        <taxon>fabids</taxon>
        <taxon>Fabales</taxon>
        <taxon>Fabaceae</taxon>
        <taxon>Papilionoideae</taxon>
        <taxon>50 kb inversion clade</taxon>
        <taxon>NPAAA clade</taxon>
        <taxon>indigoferoid/millettioid clade</taxon>
        <taxon>Phaseoleae</taxon>
        <taxon>Vigna</taxon>
    </lineage>
</organism>
<keyword evidence="3" id="KW-1185">Reference proteome</keyword>
<feature type="compositionally biased region" description="Polar residues" evidence="1">
    <location>
        <begin position="64"/>
        <end position="73"/>
    </location>
</feature>
<proteinExistence type="predicted"/>
<feature type="compositionally biased region" description="Polar residues" evidence="1">
    <location>
        <begin position="29"/>
        <end position="47"/>
    </location>
</feature>
<dbReference type="Proteomes" id="UP000501690">
    <property type="component" value="Linkage Group LG10"/>
</dbReference>